<accession>A0ABS8U004</accession>
<dbReference type="CDD" id="cd00737">
    <property type="entry name" value="lyz_endolysin_autolysin"/>
    <property type="match status" value="1"/>
</dbReference>
<dbReference type="EMBL" id="JAJPPU010000004">
    <property type="protein sequence ID" value="MCD8474084.1"/>
    <property type="molecule type" value="Genomic_DNA"/>
</dbReference>
<dbReference type="InterPro" id="IPR023347">
    <property type="entry name" value="Lysozyme_dom_sf"/>
</dbReference>
<dbReference type="SUPFAM" id="SSF53955">
    <property type="entry name" value="Lysozyme-like"/>
    <property type="match status" value="1"/>
</dbReference>
<dbReference type="RefSeq" id="WP_114867133.1">
    <property type="nucleotide sequence ID" value="NZ_CP053627.1"/>
</dbReference>
<reference evidence="8" key="1">
    <citation type="submission" date="2021-11" db="EMBL/GenBank/DDBJ databases">
        <title>Genome sequence of Xylella taiwanensis PLS432.</title>
        <authorList>
            <person name="Weng L.-W."/>
            <person name="Su C.-C."/>
            <person name="Tsai C.-W."/>
            <person name="Kuo C.-H."/>
        </authorList>
    </citation>
    <scope>NUCLEOTIDE SEQUENCE</scope>
    <source>
        <strain evidence="8">PLS432</strain>
    </source>
</reference>
<evidence type="ECO:0000313" key="8">
    <source>
        <dbReference type="EMBL" id="MCD8474084.1"/>
    </source>
</evidence>
<dbReference type="InterPro" id="IPR023346">
    <property type="entry name" value="Lysozyme-like_dom_sf"/>
</dbReference>
<dbReference type="GeneID" id="68900990"/>
<dbReference type="Gene3D" id="1.10.530.40">
    <property type="match status" value="1"/>
</dbReference>
<evidence type="ECO:0000256" key="2">
    <source>
        <dbReference type="ARBA" id="ARBA00022529"/>
    </source>
</evidence>
<organism evidence="8 9">
    <name type="scientific">Xylella taiwanensis</name>
    <dbReference type="NCBI Taxonomy" id="1444770"/>
    <lineage>
        <taxon>Bacteria</taxon>
        <taxon>Pseudomonadati</taxon>
        <taxon>Pseudomonadota</taxon>
        <taxon>Gammaproteobacteria</taxon>
        <taxon>Lysobacterales</taxon>
        <taxon>Lysobacteraceae</taxon>
        <taxon>Xylella</taxon>
    </lineage>
</organism>
<dbReference type="EC" id="3.2.1.17" evidence="7"/>
<dbReference type="Proteomes" id="UP001430701">
    <property type="component" value="Unassembled WGS sequence"/>
</dbReference>
<evidence type="ECO:0000256" key="6">
    <source>
        <dbReference type="ARBA" id="ARBA00023295"/>
    </source>
</evidence>
<dbReference type="InterPro" id="IPR033907">
    <property type="entry name" value="Endolysin_autolysin"/>
</dbReference>
<proteinExistence type="inferred from homology"/>
<keyword evidence="3 7" id="KW-0081">Bacteriolytic enzyme</keyword>
<dbReference type="InterPro" id="IPR051018">
    <property type="entry name" value="Bacteriophage_GH24"/>
</dbReference>
<evidence type="ECO:0000256" key="1">
    <source>
        <dbReference type="ARBA" id="ARBA00000632"/>
    </source>
</evidence>
<keyword evidence="5" id="KW-1035">Host cytoplasm</keyword>
<comment type="caution">
    <text evidence="8">The sequence shown here is derived from an EMBL/GenBank/DDBJ whole genome shotgun (WGS) entry which is preliminary data.</text>
</comment>
<dbReference type="InterPro" id="IPR002196">
    <property type="entry name" value="Glyco_hydro_24"/>
</dbReference>
<keyword evidence="6 7" id="KW-0326">Glycosidase</keyword>
<comment type="similarity">
    <text evidence="7">Belongs to the glycosyl hydrolase 24 family.</text>
</comment>
<dbReference type="HAMAP" id="MF_04110">
    <property type="entry name" value="ENDOLYSIN_T4"/>
    <property type="match status" value="1"/>
</dbReference>
<protein>
    <recommendedName>
        <fullName evidence="7">Lysozyme</fullName>
        <ecNumber evidence="7">3.2.1.17</ecNumber>
    </recommendedName>
</protein>
<dbReference type="PANTHER" id="PTHR38107:SF3">
    <property type="entry name" value="LYSOZYME RRRD-RELATED"/>
    <property type="match status" value="1"/>
</dbReference>
<name>A0ABS8U004_9GAMM</name>
<gene>
    <name evidence="8" type="ORF">LPH55_11615</name>
</gene>
<dbReference type="PANTHER" id="PTHR38107">
    <property type="match status" value="1"/>
</dbReference>
<sequence length="169" mass="18747">MNLGTEGIALIKYFEGCKLTSYKCPGGKWTIGYGDTGPSVVPGLKITLEEAETRFHTRMSKEFVPGVRRRLRVPVTQYQFDALVSLAYNIGLGNLGISTLLRKLNAGDVTGAAEQFQVWKHAAGRVSRGLIIRRAVERVLFEGGDWRAAAKRLHAEARKRRDAVKDRCA</sequence>
<evidence type="ECO:0000256" key="3">
    <source>
        <dbReference type="ARBA" id="ARBA00022638"/>
    </source>
</evidence>
<keyword evidence="4 7" id="KW-0378">Hydrolase</keyword>
<dbReference type="Pfam" id="PF00959">
    <property type="entry name" value="Phage_lysozyme"/>
    <property type="match status" value="1"/>
</dbReference>
<evidence type="ECO:0000313" key="9">
    <source>
        <dbReference type="Proteomes" id="UP001430701"/>
    </source>
</evidence>
<comment type="catalytic activity">
    <reaction evidence="1 7">
        <text>Hydrolysis of (1-&gt;4)-beta-linkages between N-acetylmuramic acid and N-acetyl-D-glucosamine residues in a peptidoglycan and between N-acetyl-D-glucosamine residues in chitodextrins.</text>
        <dbReference type="EC" id="3.2.1.17"/>
    </reaction>
</comment>
<evidence type="ECO:0000256" key="5">
    <source>
        <dbReference type="ARBA" id="ARBA00023200"/>
    </source>
</evidence>
<keyword evidence="9" id="KW-1185">Reference proteome</keyword>
<evidence type="ECO:0000256" key="7">
    <source>
        <dbReference type="RuleBase" id="RU003788"/>
    </source>
</evidence>
<evidence type="ECO:0000256" key="4">
    <source>
        <dbReference type="ARBA" id="ARBA00022801"/>
    </source>
</evidence>
<dbReference type="InterPro" id="IPR034690">
    <property type="entry name" value="Endolysin_T4_type"/>
</dbReference>
<keyword evidence="2 7" id="KW-0929">Antimicrobial</keyword>